<feature type="non-terminal residue" evidence="2">
    <location>
        <position position="1008"/>
    </location>
</feature>
<dbReference type="EMBL" id="LCRD01000017">
    <property type="protein sequence ID" value="KKW30248.1"/>
    <property type="molecule type" value="Genomic_DNA"/>
</dbReference>
<evidence type="ECO:0000256" key="1">
    <source>
        <dbReference type="SAM" id="SignalP"/>
    </source>
</evidence>
<evidence type="ECO:0000313" key="3">
    <source>
        <dbReference type="Proteomes" id="UP000034846"/>
    </source>
</evidence>
<comment type="caution">
    <text evidence="2">The sequence shown here is derived from an EMBL/GenBank/DDBJ whole genome shotgun (WGS) entry which is preliminary data.</text>
</comment>
<reference evidence="2 3" key="1">
    <citation type="journal article" date="2015" name="Nature">
        <title>rRNA introns, odd ribosomes, and small enigmatic genomes across a large radiation of phyla.</title>
        <authorList>
            <person name="Brown C.T."/>
            <person name="Hug L.A."/>
            <person name="Thomas B.C."/>
            <person name="Sharon I."/>
            <person name="Castelle C.J."/>
            <person name="Singh A."/>
            <person name="Wilkins M.J."/>
            <person name="Williams K.H."/>
            <person name="Banfield J.F."/>
        </authorList>
    </citation>
    <scope>NUCLEOTIDE SEQUENCE [LARGE SCALE GENOMIC DNA]</scope>
</reference>
<sequence length="1008" mass="105003">MQHVIQTGKRALSVAVAAATIMFSAGATLLAPSMASAASAGDLIKGTSLSTVYYYGFDGMRYTFPNEKTFMTWYSDFDDVTTISDSALAAISLAGNVVYRPGSYWVKIQSDPKTYAVSTDGTIHWIESEEVAVDLAGSNWAMGIHDVSDVFFTDYSVGTSLMEAAAFDYMLFMDGGDYFIAMDGEKREISSAGRSANNLQAGFFLDGTGIDDSALTAGTEITSESAMLVDPAQTVTEDDSTIAGDLEVSLSSSNPAAATVPLSSTGIEMLSFDVEAGAEDSTFNQVTFTMSGLSASTDVGNVYLYEGVSRLTDARTVNSSTRMVTFGSLNLDIEAGDTRTFTLRADEGTAAVGDIVAFSIESADDVVGSGDVDGNFPVEGNDFTFANVTSGTLVVAEYGSIDNPTLGEDDAIIGKFKITAGTEDAEVQAVTLKVDNAADHSDFWLWIDGAPVVEGDYLGNKLVAFDFSDEPIVILEGKNEVFELTADIGGQNGDDVKVYVENSVDVIAIGGDYGFGQGVTISDYDGDNSCTSTADECSFSDVLGGDITFVFNGPSAGDIAVDSQDQVLLEFSLSSGEEVTVKDLDVLVYADDNGNNDATDATDDDAGNADGDADGLVNTSTEANITDIKIVNADTGTVVMGPLELDALTDAAAADDADQTIDFTDDFTLEAGETLNLKVTADIDNSVTSGTEFAAAIDISAGIAIYDSNDDVITNIVPSSDITGYNQEALSPSITIARATSLTGQGLAVQGKEGNDLLHLSLTAGEASDVEVTDLTFHGYADDTAETTMTLGGAATFQLEDIVSSCSLYDADGALVSGPESLTTDGVLTFNSMNYTVSAGGVELLVLSCDLSNPSDTDDEWIAFDLRSDADATTSTNVTAVDEEGDDVTVTITKDGVNALGLNDTTTADDDAFSSSVYATISQYGTLTVAASSGTPSADLLVTGSSNNHVGEFVFTTTLEDYVVNKLEIEEVAAAEFGGSASDYANNISLVTISYPTEDGSTDTASAV</sequence>
<keyword evidence="1" id="KW-0732">Signal</keyword>
<dbReference type="Proteomes" id="UP000034846">
    <property type="component" value="Unassembled WGS sequence"/>
</dbReference>
<proteinExistence type="predicted"/>
<gene>
    <name evidence="2" type="ORF">UY72_C0017G0011</name>
</gene>
<name>A0A0G1XG78_9BACT</name>
<evidence type="ECO:0000313" key="2">
    <source>
        <dbReference type="EMBL" id="KKW30248.1"/>
    </source>
</evidence>
<feature type="chain" id="PRO_5002540782" evidence="1">
    <location>
        <begin position="28"/>
        <end position="1008"/>
    </location>
</feature>
<accession>A0A0G1XG78</accession>
<organism evidence="2 3">
    <name type="scientific">Candidatus Uhrbacteria bacterium GW2011_GWD2_52_7</name>
    <dbReference type="NCBI Taxonomy" id="1618989"/>
    <lineage>
        <taxon>Bacteria</taxon>
        <taxon>Candidatus Uhriibacteriota</taxon>
    </lineage>
</organism>
<dbReference type="AlphaFoldDB" id="A0A0G1XG78"/>
<protein>
    <submittedName>
        <fullName evidence="2">Uncharacterized protein</fullName>
    </submittedName>
</protein>
<feature type="signal peptide" evidence="1">
    <location>
        <begin position="1"/>
        <end position="27"/>
    </location>
</feature>